<comment type="caution">
    <text evidence="6">The sequence shown here is derived from an EMBL/GenBank/DDBJ whole genome shotgun (WGS) entry which is preliminary data.</text>
</comment>
<dbReference type="Gene3D" id="3.30.1330.30">
    <property type="match status" value="1"/>
</dbReference>
<dbReference type="GO" id="GO:0008168">
    <property type="term" value="F:methyltransferase activity"/>
    <property type="evidence" value="ECO:0007669"/>
    <property type="project" value="UniProtKB-KW"/>
</dbReference>
<dbReference type="Proteomes" id="UP000718451">
    <property type="component" value="Unassembled WGS sequence"/>
</dbReference>
<comment type="similarity">
    <text evidence="1">Belongs to the class IV-like SAM-binding methyltransferase superfamily. RNA methyltransferase TrmH family.</text>
</comment>
<name>A0ABX1GKD2_9FLAO</name>
<gene>
    <name evidence="6" type="ORF">HCU67_00280</name>
</gene>
<keyword evidence="2 6" id="KW-0489">Methyltransferase</keyword>
<accession>A0ABX1GKD2</accession>
<reference evidence="6 7" key="1">
    <citation type="submission" date="2020-04" db="EMBL/GenBank/DDBJ databases">
        <authorList>
            <person name="Yoon J."/>
        </authorList>
    </citation>
    <scope>NUCLEOTIDE SEQUENCE [LARGE SCALE GENOMIC DNA]</scope>
    <source>
        <strain evidence="6 7">DJ-13</strain>
    </source>
</reference>
<evidence type="ECO:0000313" key="7">
    <source>
        <dbReference type="Proteomes" id="UP000718451"/>
    </source>
</evidence>
<dbReference type="CDD" id="cd18109">
    <property type="entry name" value="SpoU-like_RNA-MTase"/>
    <property type="match status" value="1"/>
</dbReference>
<dbReference type="PANTHER" id="PTHR43191:SF2">
    <property type="entry name" value="RRNA METHYLTRANSFERASE 3, MITOCHONDRIAL"/>
    <property type="match status" value="1"/>
</dbReference>
<dbReference type="RefSeq" id="WP_168550616.1">
    <property type="nucleotide sequence ID" value="NZ_JAAWWL010000001.1"/>
</dbReference>
<evidence type="ECO:0000259" key="4">
    <source>
        <dbReference type="Pfam" id="PF00588"/>
    </source>
</evidence>
<dbReference type="InterPro" id="IPR051259">
    <property type="entry name" value="rRNA_Methyltransferase"/>
</dbReference>
<protein>
    <submittedName>
        <fullName evidence="6">RNA methyltransferase</fullName>
    </submittedName>
</protein>
<dbReference type="InterPro" id="IPR053888">
    <property type="entry name" value="MRM3-like_sub_bind"/>
</dbReference>
<dbReference type="InterPro" id="IPR029028">
    <property type="entry name" value="Alpha/beta_knot_MTases"/>
</dbReference>
<proteinExistence type="inferred from homology"/>
<dbReference type="Pfam" id="PF22435">
    <property type="entry name" value="MRM3-like_sub_bind"/>
    <property type="match status" value="1"/>
</dbReference>
<dbReference type="InterPro" id="IPR029064">
    <property type="entry name" value="Ribosomal_eL30-like_sf"/>
</dbReference>
<organism evidence="6 7">
    <name type="scientific">Croceivirga thetidis</name>
    <dbReference type="NCBI Taxonomy" id="2721623"/>
    <lineage>
        <taxon>Bacteria</taxon>
        <taxon>Pseudomonadati</taxon>
        <taxon>Bacteroidota</taxon>
        <taxon>Flavobacteriia</taxon>
        <taxon>Flavobacteriales</taxon>
        <taxon>Flavobacteriaceae</taxon>
        <taxon>Croceivirga</taxon>
    </lineage>
</organism>
<dbReference type="SUPFAM" id="SSF55315">
    <property type="entry name" value="L30e-like"/>
    <property type="match status" value="1"/>
</dbReference>
<evidence type="ECO:0000256" key="3">
    <source>
        <dbReference type="ARBA" id="ARBA00022679"/>
    </source>
</evidence>
<evidence type="ECO:0000256" key="1">
    <source>
        <dbReference type="ARBA" id="ARBA00007228"/>
    </source>
</evidence>
<feature type="domain" description="MRM3-like substrate binding" evidence="5">
    <location>
        <begin position="5"/>
        <end position="83"/>
    </location>
</feature>
<feature type="domain" description="tRNA/rRNA methyltransferase SpoU type" evidence="4">
    <location>
        <begin position="100"/>
        <end position="235"/>
    </location>
</feature>
<sequence length="241" mass="26634">MVAKSQLKLIKKLHQKKYRNENKLFFVEGIKVITDLLASGLKPFQLLATEEKIESFPQGSQVDKVAANDLKTISALKNPNGYFGVFHHPKNLGIDFEDWILALDAVQDPGNLGTIIRLCDWFGIAHLVCSNDTVDCFNPKVVQATMGSIARVNIHYLDLSNFLDDIDVPVLGAFMNGNSVYNESFRKPGVLLMGNEANGISTTLEALISKKISIPQFGNQTTESLNVAMATGILLNEIRRI</sequence>
<dbReference type="PANTHER" id="PTHR43191">
    <property type="entry name" value="RRNA METHYLTRANSFERASE 3"/>
    <property type="match status" value="1"/>
</dbReference>
<dbReference type="GO" id="GO:0032259">
    <property type="term" value="P:methylation"/>
    <property type="evidence" value="ECO:0007669"/>
    <property type="project" value="UniProtKB-KW"/>
</dbReference>
<dbReference type="Pfam" id="PF00588">
    <property type="entry name" value="SpoU_methylase"/>
    <property type="match status" value="1"/>
</dbReference>
<dbReference type="InterPro" id="IPR001537">
    <property type="entry name" value="SpoU_MeTrfase"/>
</dbReference>
<dbReference type="SUPFAM" id="SSF75217">
    <property type="entry name" value="alpha/beta knot"/>
    <property type="match status" value="1"/>
</dbReference>
<dbReference type="Gene3D" id="3.40.1280.10">
    <property type="match status" value="1"/>
</dbReference>
<evidence type="ECO:0000256" key="2">
    <source>
        <dbReference type="ARBA" id="ARBA00022603"/>
    </source>
</evidence>
<evidence type="ECO:0000313" key="6">
    <source>
        <dbReference type="EMBL" id="NKI30362.1"/>
    </source>
</evidence>
<dbReference type="InterPro" id="IPR029026">
    <property type="entry name" value="tRNA_m1G_MTases_N"/>
</dbReference>
<dbReference type="EMBL" id="JAAWWL010000001">
    <property type="protein sequence ID" value="NKI30362.1"/>
    <property type="molecule type" value="Genomic_DNA"/>
</dbReference>
<evidence type="ECO:0000259" key="5">
    <source>
        <dbReference type="Pfam" id="PF22435"/>
    </source>
</evidence>
<keyword evidence="3" id="KW-0808">Transferase</keyword>
<keyword evidence="7" id="KW-1185">Reference proteome</keyword>